<protein>
    <submittedName>
        <fullName evidence="2">Uncharacterized protein</fullName>
    </submittedName>
</protein>
<feature type="transmembrane region" description="Helical" evidence="1">
    <location>
        <begin position="6"/>
        <end position="26"/>
    </location>
</feature>
<dbReference type="AlphaFoldDB" id="A0A926EBJ9"/>
<keyword evidence="3" id="KW-1185">Reference proteome</keyword>
<proteinExistence type="predicted"/>
<dbReference type="Proteomes" id="UP000660861">
    <property type="component" value="Unassembled WGS sequence"/>
</dbReference>
<reference evidence="2" key="1">
    <citation type="submission" date="2020-08" db="EMBL/GenBank/DDBJ databases">
        <title>Genome public.</title>
        <authorList>
            <person name="Liu C."/>
            <person name="Sun Q."/>
        </authorList>
    </citation>
    <scope>NUCLEOTIDE SEQUENCE</scope>
    <source>
        <strain evidence="2">NSJ-54</strain>
    </source>
</reference>
<organism evidence="2 3">
    <name type="scientific">Zongyangia hominis</name>
    <dbReference type="NCBI Taxonomy" id="2763677"/>
    <lineage>
        <taxon>Bacteria</taxon>
        <taxon>Bacillati</taxon>
        <taxon>Bacillota</taxon>
        <taxon>Clostridia</taxon>
        <taxon>Eubacteriales</taxon>
        <taxon>Oscillospiraceae</taxon>
        <taxon>Zongyangia</taxon>
    </lineage>
</organism>
<name>A0A926EBJ9_9FIRM</name>
<evidence type="ECO:0000313" key="3">
    <source>
        <dbReference type="Proteomes" id="UP000660861"/>
    </source>
</evidence>
<evidence type="ECO:0000313" key="2">
    <source>
        <dbReference type="EMBL" id="MBC8570778.1"/>
    </source>
</evidence>
<keyword evidence="1" id="KW-0472">Membrane</keyword>
<gene>
    <name evidence="2" type="ORF">H8709_08050</name>
</gene>
<keyword evidence="1" id="KW-0812">Transmembrane</keyword>
<comment type="caution">
    <text evidence="2">The sequence shown here is derived from an EMBL/GenBank/DDBJ whole genome shotgun (WGS) entry which is preliminary data.</text>
</comment>
<keyword evidence="1" id="KW-1133">Transmembrane helix</keyword>
<sequence>MKMNVVWMIVIGLLALMGLIEVIENIRRWMLRGKGKAPCFLCMPVSGGEEALEYNIRSLMQRVEDSAFAAGEPVYLVDMGLDPAGWEICQRMQEQYQQLSLCAKGELLALLESGFVCKEAENSL</sequence>
<accession>A0A926EBJ9</accession>
<dbReference type="EMBL" id="JACRTC010000005">
    <property type="protein sequence ID" value="MBC8570778.1"/>
    <property type="molecule type" value="Genomic_DNA"/>
</dbReference>
<evidence type="ECO:0000256" key="1">
    <source>
        <dbReference type="SAM" id="Phobius"/>
    </source>
</evidence>
<dbReference type="RefSeq" id="WP_262397872.1">
    <property type="nucleotide sequence ID" value="NZ_JACRTC010000005.1"/>
</dbReference>